<dbReference type="PRINTS" id="PR00081">
    <property type="entry name" value="GDHRDH"/>
</dbReference>
<dbReference type="SUPFAM" id="SSF51735">
    <property type="entry name" value="NAD(P)-binding Rossmann-fold domains"/>
    <property type="match status" value="1"/>
</dbReference>
<evidence type="ECO:0000256" key="1">
    <source>
        <dbReference type="ARBA" id="ARBA00006484"/>
    </source>
</evidence>
<dbReference type="InterPro" id="IPR002347">
    <property type="entry name" value="SDR_fam"/>
</dbReference>
<keyword evidence="3" id="KW-1185">Reference proteome</keyword>
<dbReference type="Pfam" id="PF13561">
    <property type="entry name" value="adh_short_C2"/>
    <property type="match status" value="1"/>
</dbReference>
<evidence type="ECO:0000313" key="2">
    <source>
        <dbReference type="EMBL" id="AVJ29724.1"/>
    </source>
</evidence>
<dbReference type="PRINTS" id="PR00080">
    <property type="entry name" value="SDRFAMILY"/>
</dbReference>
<name>A0A2S0ICL3_9BURK</name>
<accession>A0A2S0ICL3</accession>
<dbReference type="EMBL" id="CP023270">
    <property type="protein sequence ID" value="AVJ29724.1"/>
    <property type="molecule type" value="Genomic_DNA"/>
</dbReference>
<dbReference type="AlphaFoldDB" id="A0A2S0ICL3"/>
<protein>
    <submittedName>
        <fullName evidence="2">3-ketoacyl-ACP reductase</fullName>
    </submittedName>
</protein>
<gene>
    <name evidence="2" type="ORF">CLM73_22960</name>
</gene>
<dbReference type="FunFam" id="3.40.50.720:FF:000084">
    <property type="entry name" value="Short-chain dehydrogenase reductase"/>
    <property type="match status" value="1"/>
</dbReference>
<dbReference type="CDD" id="cd05233">
    <property type="entry name" value="SDR_c"/>
    <property type="match status" value="1"/>
</dbReference>
<evidence type="ECO:0000313" key="3">
    <source>
        <dbReference type="Proteomes" id="UP000239477"/>
    </source>
</evidence>
<dbReference type="OrthoDB" id="8888385at2"/>
<dbReference type="InterPro" id="IPR050259">
    <property type="entry name" value="SDR"/>
</dbReference>
<dbReference type="InterPro" id="IPR036291">
    <property type="entry name" value="NAD(P)-bd_dom_sf"/>
</dbReference>
<sequence length="248" mass="26033">MSKVALVTGAASGIGFATGVELLKAGHTVYFTDRNPTDLQRVDAALRERAKAVILDLNSLADMQKATGDILARHGSIDILVNNAGISIRGADGKPQSLLDATEAQFFDIMRVNSLALMQMTQLVLPGMMEKRWGRIVNVASLAGRSKSIVSGPLYMMSKSSVLGLTRATAAEMGPYGVTCNAVAPGRVLSAMTENAAPGVNDGYASQIPVRRIGEPIDIASGIAYLCSEHAGFTNGAVIDINGGFFMS</sequence>
<reference evidence="2 3" key="1">
    <citation type="submission" date="2017-09" db="EMBL/GenBank/DDBJ databases">
        <title>Genomic, metabolic, and phenotypic characteristics of bacterial isolates from the natural microbiome of the model nematode Caenorhabditis elegans.</title>
        <authorList>
            <person name="Zimmermann J."/>
            <person name="Obeng N."/>
            <person name="Yang W."/>
            <person name="Obeng O."/>
            <person name="Kissoyan K."/>
            <person name="Pees B."/>
            <person name="Dirksen P."/>
            <person name="Hoppner M."/>
            <person name="Franke A."/>
            <person name="Rosenstiel P."/>
            <person name="Leippe M."/>
            <person name="Dierking K."/>
            <person name="Kaleta C."/>
            <person name="Schulenburg H."/>
        </authorList>
    </citation>
    <scope>NUCLEOTIDE SEQUENCE [LARGE SCALE GENOMIC DNA]</scope>
    <source>
        <strain evidence="2 3">MYb73</strain>
    </source>
</reference>
<dbReference type="Proteomes" id="UP000239477">
    <property type="component" value="Chromosome"/>
</dbReference>
<organism evidence="2 3">
    <name type="scientific">Achromobacter spanius</name>
    <dbReference type="NCBI Taxonomy" id="217203"/>
    <lineage>
        <taxon>Bacteria</taxon>
        <taxon>Pseudomonadati</taxon>
        <taxon>Pseudomonadota</taxon>
        <taxon>Betaproteobacteria</taxon>
        <taxon>Burkholderiales</taxon>
        <taxon>Alcaligenaceae</taxon>
        <taxon>Achromobacter</taxon>
    </lineage>
</organism>
<comment type="similarity">
    <text evidence="1">Belongs to the short-chain dehydrogenases/reductases (SDR) family.</text>
</comment>
<proteinExistence type="inferred from homology"/>
<dbReference type="RefSeq" id="WP_105240394.1">
    <property type="nucleotide sequence ID" value="NZ_CP023270.1"/>
</dbReference>
<dbReference type="Gene3D" id="3.40.50.720">
    <property type="entry name" value="NAD(P)-binding Rossmann-like Domain"/>
    <property type="match status" value="1"/>
</dbReference>
<dbReference type="PANTHER" id="PTHR42879">
    <property type="entry name" value="3-OXOACYL-(ACYL-CARRIER-PROTEIN) REDUCTASE"/>
    <property type="match status" value="1"/>
</dbReference>